<dbReference type="PANTHER" id="PTHR13847">
    <property type="entry name" value="SARCOSINE DEHYDROGENASE-RELATED"/>
    <property type="match status" value="1"/>
</dbReference>
<evidence type="ECO:0000256" key="5">
    <source>
        <dbReference type="ARBA" id="ARBA00023157"/>
    </source>
</evidence>
<keyword evidence="5" id="KW-1015">Disulfide bond</keyword>
<name>A0ABQ1YNA8_9BACL</name>
<dbReference type="InterPro" id="IPR005805">
    <property type="entry name" value="Rieske_Fe-S_prot_C"/>
</dbReference>
<dbReference type="InterPro" id="IPR006076">
    <property type="entry name" value="FAD-dep_OxRdtase"/>
</dbReference>
<reference evidence="8" key="1">
    <citation type="journal article" date="2019" name="Int. J. Syst. Evol. Microbiol.">
        <title>The Global Catalogue of Microorganisms (GCM) 10K type strain sequencing project: providing services to taxonomists for standard genome sequencing and annotation.</title>
        <authorList>
            <consortium name="The Broad Institute Genomics Platform"/>
            <consortium name="The Broad Institute Genome Sequencing Center for Infectious Disease"/>
            <person name="Wu L."/>
            <person name="Ma J."/>
        </authorList>
    </citation>
    <scope>NUCLEOTIDE SEQUENCE [LARGE SCALE GENOMIC DNA]</scope>
    <source>
        <strain evidence="8">CGMCC 1.12769</strain>
    </source>
</reference>
<dbReference type="PANTHER" id="PTHR13847:SF274">
    <property type="entry name" value="RIESKE 2FE-2S IRON-SULFUR PROTEIN YHFW-RELATED"/>
    <property type="match status" value="1"/>
</dbReference>
<organism evidence="7 8">
    <name type="scientific">Paenibacillus segetis</name>
    <dbReference type="NCBI Taxonomy" id="1325360"/>
    <lineage>
        <taxon>Bacteria</taxon>
        <taxon>Bacillati</taxon>
        <taxon>Bacillota</taxon>
        <taxon>Bacilli</taxon>
        <taxon>Bacillales</taxon>
        <taxon>Paenibacillaceae</taxon>
        <taxon>Paenibacillus</taxon>
    </lineage>
</organism>
<evidence type="ECO:0000313" key="7">
    <source>
        <dbReference type="EMBL" id="GGH32459.1"/>
    </source>
</evidence>
<dbReference type="SUPFAM" id="SSF50022">
    <property type="entry name" value="ISP domain"/>
    <property type="match status" value="1"/>
</dbReference>
<dbReference type="CDD" id="cd03477">
    <property type="entry name" value="Rieske_YhfW_C"/>
    <property type="match status" value="1"/>
</dbReference>
<evidence type="ECO:0000256" key="3">
    <source>
        <dbReference type="ARBA" id="ARBA00023004"/>
    </source>
</evidence>
<dbReference type="Pfam" id="PF01266">
    <property type="entry name" value="DAO"/>
    <property type="match status" value="1"/>
</dbReference>
<dbReference type="PROSITE" id="PS51296">
    <property type="entry name" value="RIESKE"/>
    <property type="match status" value="1"/>
</dbReference>
<dbReference type="EMBL" id="BMFT01000002">
    <property type="protein sequence ID" value="GGH32459.1"/>
    <property type="molecule type" value="Genomic_DNA"/>
</dbReference>
<keyword evidence="1" id="KW-0001">2Fe-2S</keyword>
<feature type="domain" description="Rieske" evidence="6">
    <location>
        <begin position="431"/>
        <end position="520"/>
    </location>
</feature>
<evidence type="ECO:0000256" key="2">
    <source>
        <dbReference type="ARBA" id="ARBA00022723"/>
    </source>
</evidence>
<sequence length="520" mass="58150">MRKDLLQNLPALPQFPESLWRETSSLPTFPKLSNDIKVDVAIVGAGITGISTAYVLTKAGLKVAVLDAATILDGATGYTTAKITSQHGMMYSKLIQHFGEEAAKLYFEANEEALQFIRDTVKEHEIECYLEEEDAYLYADSDEQAEQLQQEWQAYGQLGLPGEWVDTVPVPLTIKGAIRLRNQAQFHPLLYLRALTDYITTHGGSLYEHTLMEDYAEQGEDERLQLKTQSGHMISCNHAVSASHFPFFDGGSLYFTRLHAERSYAIALEARTRFEGGMYINCGEPKRSLRSAKMNGKQVILVGGESHRTGDSQCTLRHYEELEKFGGSLYDLTGIPYRWSTQDLITIDEVPYIGVLNSRHPNVYVATGYGKWGMTTGTLAAHLIHDLILGKDNRYAELFTPSRFKMNPSIKNLAVQNATVAKELVSGKIGTVYMKPDDLRADEGSVVKHCGKRAGAYRDKEGKLYLVDTTCTHLGCEVQWNDAERSWDCPCHGSRFDYKGHVLEGPATQDLKTLTPQLEL</sequence>
<evidence type="ECO:0000313" key="8">
    <source>
        <dbReference type="Proteomes" id="UP000659344"/>
    </source>
</evidence>
<evidence type="ECO:0000256" key="4">
    <source>
        <dbReference type="ARBA" id="ARBA00023014"/>
    </source>
</evidence>
<evidence type="ECO:0000259" key="6">
    <source>
        <dbReference type="PROSITE" id="PS51296"/>
    </source>
</evidence>
<dbReference type="Gene3D" id="3.50.50.60">
    <property type="entry name" value="FAD/NAD(P)-binding domain"/>
    <property type="match status" value="1"/>
</dbReference>
<keyword evidence="2" id="KW-0479">Metal-binding</keyword>
<gene>
    <name evidence="7" type="ORF">GCM10008013_36920</name>
</gene>
<proteinExistence type="predicted"/>
<keyword evidence="8" id="KW-1185">Reference proteome</keyword>
<dbReference type="InterPro" id="IPR036922">
    <property type="entry name" value="Rieske_2Fe-2S_sf"/>
</dbReference>
<dbReference type="InterPro" id="IPR036188">
    <property type="entry name" value="FAD/NAD-bd_sf"/>
</dbReference>
<comment type="caution">
    <text evidence="7">The sequence shown here is derived from an EMBL/GenBank/DDBJ whole genome shotgun (WGS) entry which is preliminary data.</text>
</comment>
<dbReference type="InterPro" id="IPR017941">
    <property type="entry name" value="Rieske_2Fe-2S"/>
</dbReference>
<dbReference type="Pfam" id="PF00355">
    <property type="entry name" value="Rieske"/>
    <property type="match status" value="1"/>
</dbReference>
<dbReference type="Proteomes" id="UP000659344">
    <property type="component" value="Unassembled WGS sequence"/>
</dbReference>
<keyword evidence="3" id="KW-0408">Iron</keyword>
<keyword evidence="4" id="KW-0411">Iron-sulfur</keyword>
<dbReference type="RefSeq" id="WP_229753513.1">
    <property type="nucleotide sequence ID" value="NZ_BMFT01000002.1"/>
</dbReference>
<dbReference type="PRINTS" id="PR00162">
    <property type="entry name" value="RIESKE"/>
</dbReference>
<dbReference type="InterPro" id="IPR038010">
    <property type="entry name" value="YhfW_C"/>
</dbReference>
<protein>
    <submittedName>
        <fullName evidence="7">(2Fe-2S)-binding protein</fullName>
    </submittedName>
</protein>
<accession>A0ABQ1YNA8</accession>
<evidence type="ECO:0000256" key="1">
    <source>
        <dbReference type="ARBA" id="ARBA00022714"/>
    </source>
</evidence>
<dbReference type="Gene3D" id="2.102.10.10">
    <property type="entry name" value="Rieske [2Fe-2S] iron-sulphur domain"/>
    <property type="match status" value="1"/>
</dbReference>
<dbReference type="Gene3D" id="3.30.9.10">
    <property type="entry name" value="D-Amino Acid Oxidase, subunit A, domain 2"/>
    <property type="match status" value="1"/>
</dbReference>
<dbReference type="SUPFAM" id="SSF51905">
    <property type="entry name" value="FAD/NAD(P)-binding domain"/>
    <property type="match status" value="1"/>
</dbReference>